<feature type="compositionally biased region" description="Basic and acidic residues" evidence="1">
    <location>
        <begin position="367"/>
        <end position="376"/>
    </location>
</feature>
<proteinExistence type="predicted"/>
<organism evidence="4 5">
    <name type="scientific">Mycena metata</name>
    <dbReference type="NCBI Taxonomy" id="1033252"/>
    <lineage>
        <taxon>Eukaryota</taxon>
        <taxon>Fungi</taxon>
        <taxon>Dikarya</taxon>
        <taxon>Basidiomycota</taxon>
        <taxon>Agaricomycotina</taxon>
        <taxon>Agaricomycetes</taxon>
        <taxon>Agaricomycetidae</taxon>
        <taxon>Agaricales</taxon>
        <taxon>Marasmiineae</taxon>
        <taxon>Mycenaceae</taxon>
        <taxon>Mycena</taxon>
    </lineage>
</organism>
<keyword evidence="2" id="KW-0472">Membrane</keyword>
<evidence type="ECO:0000256" key="1">
    <source>
        <dbReference type="SAM" id="MobiDB-lite"/>
    </source>
</evidence>
<feature type="transmembrane region" description="Helical" evidence="2">
    <location>
        <begin position="206"/>
        <end position="226"/>
    </location>
</feature>
<gene>
    <name evidence="4" type="ORF">B0H16DRAFT_1545895</name>
</gene>
<protein>
    <recommendedName>
        <fullName evidence="3">DUF6534 domain-containing protein</fullName>
    </recommendedName>
</protein>
<reference evidence="4" key="1">
    <citation type="submission" date="2023-03" db="EMBL/GenBank/DDBJ databases">
        <title>Massive genome expansion in bonnet fungi (Mycena s.s.) driven by repeated elements and novel gene families across ecological guilds.</title>
        <authorList>
            <consortium name="Lawrence Berkeley National Laboratory"/>
            <person name="Harder C.B."/>
            <person name="Miyauchi S."/>
            <person name="Viragh M."/>
            <person name="Kuo A."/>
            <person name="Thoen E."/>
            <person name="Andreopoulos B."/>
            <person name="Lu D."/>
            <person name="Skrede I."/>
            <person name="Drula E."/>
            <person name="Henrissat B."/>
            <person name="Morin E."/>
            <person name="Kohler A."/>
            <person name="Barry K."/>
            <person name="LaButti K."/>
            <person name="Morin E."/>
            <person name="Salamov A."/>
            <person name="Lipzen A."/>
            <person name="Mereny Z."/>
            <person name="Hegedus B."/>
            <person name="Baldrian P."/>
            <person name="Stursova M."/>
            <person name="Weitz H."/>
            <person name="Taylor A."/>
            <person name="Grigoriev I.V."/>
            <person name="Nagy L.G."/>
            <person name="Martin F."/>
            <person name="Kauserud H."/>
        </authorList>
    </citation>
    <scope>NUCLEOTIDE SEQUENCE</scope>
    <source>
        <strain evidence="4">CBHHK182m</strain>
    </source>
</reference>
<evidence type="ECO:0000256" key="2">
    <source>
        <dbReference type="SAM" id="Phobius"/>
    </source>
</evidence>
<evidence type="ECO:0000313" key="5">
    <source>
        <dbReference type="Proteomes" id="UP001215598"/>
    </source>
</evidence>
<dbReference type="InterPro" id="IPR045339">
    <property type="entry name" value="DUF6534"/>
</dbReference>
<feature type="transmembrane region" description="Helical" evidence="2">
    <location>
        <begin position="56"/>
        <end position="80"/>
    </location>
</feature>
<dbReference type="PANTHER" id="PTHR40465:SF1">
    <property type="entry name" value="DUF6534 DOMAIN-CONTAINING PROTEIN"/>
    <property type="match status" value="1"/>
</dbReference>
<evidence type="ECO:0000259" key="3">
    <source>
        <dbReference type="Pfam" id="PF20152"/>
    </source>
</evidence>
<comment type="caution">
    <text evidence="4">The sequence shown here is derived from an EMBL/GenBank/DDBJ whole genome shotgun (WGS) entry which is preliminary data.</text>
</comment>
<sequence length="376" mass="41560">MGVCTLCTATTASRLFSNHLVAISHISAQGRASTLCGLTSMSVPTSELPPLGETLGVLFLSMAVSCMLFGFSTLQVYFYYHWYPQDARMHKILVGVIWILDATITSLMVATVYHYGVLGFGNYPGLELVHWSIKLSTPLNVVVILLVQSLYAYRIWRLSGYHHGVLGYITALIVLAGFAVGITFAYKTYTLHTWFDVLGISWSIEAAFSAATIIDLLLSGAMCYYLGVSKGMGSQLNSRISTLMQYTLSSGLLTSACSAACLFTFIFMHTNLIFVGLTFILTRLYVNSFMAMMNARQRRTGEFDSLSNSRGTNQAVMLSPTQRSAGGDPERQFSSLSPMKTYELTEFDVPTLRTPVPPSRILQQAPKESEAHRQQW</sequence>
<dbReference type="AlphaFoldDB" id="A0AAD7NAW9"/>
<feature type="transmembrane region" description="Helical" evidence="2">
    <location>
        <begin position="273"/>
        <end position="293"/>
    </location>
</feature>
<accession>A0AAD7NAW9</accession>
<keyword evidence="5" id="KW-1185">Reference proteome</keyword>
<feature type="region of interest" description="Disordered" evidence="1">
    <location>
        <begin position="351"/>
        <end position="376"/>
    </location>
</feature>
<dbReference type="EMBL" id="JARKIB010000058">
    <property type="protein sequence ID" value="KAJ7752601.1"/>
    <property type="molecule type" value="Genomic_DNA"/>
</dbReference>
<keyword evidence="2" id="KW-0812">Transmembrane</keyword>
<feature type="transmembrane region" description="Helical" evidence="2">
    <location>
        <begin position="246"/>
        <end position="267"/>
    </location>
</feature>
<dbReference type="Pfam" id="PF20152">
    <property type="entry name" value="DUF6534"/>
    <property type="match status" value="1"/>
</dbReference>
<evidence type="ECO:0000313" key="4">
    <source>
        <dbReference type="EMBL" id="KAJ7752601.1"/>
    </source>
</evidence>
<dbReference type="Proteomes" id="UP001215598">
    <property type="component" value="Unassembled WGS sequence"/>
</dbReference>
<keyword evidence="2" id="KW-1133">Transmembrane helix</keyword>
<feature type="transmembrane region" description="Helical" evidence="2">
    <location>
        <begin position="92"/>
        <end position="115"/>
    </location>
</feature>
<dbReference type="PANTHER" id="PTHR40465">
    <property type="entry name" value="CHROMOSOME 1, WHOLE GENOME SHOTGUN SEQUENCE"/>
    <property type="match status" value="1"/>
</dbReference>
<feature type="transmembrane region" description="Helical" evidence="2">
    <location>
        <begin position="135"/>
        <end position="153"/>
    </location>
</feature>
<feature type="domain" description="DUF6534" evidence="3">
    <location>
        <begin position="212"/>
        <end position="298"/>
    </location>
</feature>
<feature type="transmembrane region" description="Helical" evidence="2">
    <location>
        <begin position="165"/>
        <end position="186"/>
    </location>
</feature>
<name>A0AAD7NAW9_9AGAR</name>